<evidence type="ECO:0008006" key="3">
    <source>
        <dbReference type="Google" id="ProtNLM"/>
    </source>
</evidence>
<sequence>MTTEPELAPVVEVVGVYHADGGFVGEARYVVGKILGRAHCALCDVSHSPVRRKRSWDAMVSRLGVPVSTVHLNEMSDDVARVVAEVGSPVVLGRTDEGPVVLLDAAALEELHGSVDAFEAALRAALVPRSVA</sequence>
<dbReference type="EMBL" id="AP027729">
    <property type="protein sequence ID" value="BDZ41759.1"/>
    <property type="molecule type" value="Genomic_DNA"/>
</dbReference>
<keyword evidence="2" id="KW-1185">Reference proteome</keyword>
<reference evidence="2" key="1">
    <citation type="journal article" date="2019" name="Int. J. Syst. Evol. Microbiol.">
        <title>The Global Catalogue of Microorganisms (GCM) 10K type strain sequencing project: providing services to taxonomists for standard genome sequencing and annotation.</title>
        <authorList>
            <consortium name="The Broad Institute Genomics Platform"/>
            <consortium name="The Broad Institute Genome Sequencing Center for Infectious Disease"/>
            <person name="Wu L."/>
            <person name="Ma J."/>
        </authorList>
    </citation>
    <scope>NUCLEOTIDE SEQUENCE [LARGE SCALE GENOMIC DNA]</scope>
    <source>
        <strain evidence="2">NBRC 108565</strain>
    </source>
</reference>
<evidence type="ECO:0000313" key="1">
    <source>
        <dbReference type="EMBL" id="BDZ41759.1"/>
    </source>
</evidence>
<dbReference type="Proteomes" id="UP001321475">
    <property type="component" value="Chromosome"/>
</dbReference>
<evidence type="ECO:0000313" key="2">
    <source>
        <dbReference type="Proteomes" id="UP001321475"/>
    </source>
</evidence>
<dbReference type="RefSeq" id="WP_286218852.1">
    <property type="nucleotide sequence ID" value="NZ_AP027729.1"/>
</dbReference>
<protein>
    <recommendedName>
        <fullName evidence="3">GTPase</fullName>
    </recommendedName>
</protein>
<organism evidence="1 2">
    <name type="scientific">Paraoerskovia sediminicola</name>
    <dbReference type="NCBI Taxonomy" id="1138587"/>
    <lineage>
        <taxon>Bacteria</taxon>
        <taxon>Bacillati</taxon>
        <taxon>Actinomycetota</taxon>
        <taxon>Actinomycetes</taxon>
        <taxon>Micrococcales</taxon>
        <taxon>Cellulomonadaceae</taxon>
        <taxon>Paraoerskovia</taxon>
    </lineage>
</organism>
<name>A0ABM8G113_9CELL</name>
<gene>
    <name evidence="1" type="ORF">GCM10025865_10580</name>
</gene>
<proteinExistence type="predicted"/>
<accession>A0ABM8G113</accession>